<name>A0AAU9LPA0_9ASTR</name>
<gene>
    <name evidence="1" type="ORF">LVIROSA_LOCUS3057</name>
</gene>
<accession>A0AAU9LPA0</accession>
<dbReference type="Proteomes" id="UP001157418">
    <property type="component" value="Unassembled WGS sequence"/>
</dbReference>
<dbReference type="EMBL" id="CAKMRJ010000001">
    <property type="protein sequence ID" value="CAH1415196.1"/>
    <property type="molecule type" value="Genomic_DNA"/>
</dbReference>
<evidence type="ECO:0000313" key="2">
    <source>
        <dbReference type="Proteomes" id="UP001157418"/>
    </source>
</evidence>
<comment type="caution">
    <text evidence="1">The sequence shown here is derived from an EMBL/GenBank/DDBJ whole genome shotgun (WGS) entry which is preliminary data.</text>
</comment>
<evidence type="ECO:0000313" key="1">
    <source>
        <dbReference type="EMBL" id="CAH1415196.1"/>
    </source>
</evidence>
<protein>
    <submittedName>
        <fullName evidence="1">Uncharacterized protein</fullName>
    </submittedName>
</protein>
<keyword evidence="2" id="KW-1185">Reference proteome</keyword>
<proteinExistence type="predicted"/>
<reference evidence="1 2" key="1">
    <citation type="submission" date="2022-01" db="EMBL/GenBank/DDBJ databases">
        <authorList>
            <person name="Xiong W."/>
            <person name="Schranz E."/>
        </authorList>
    </citation>
    <scope>NUCLEOTIDE SEQUENCE [LARGE SCALE GENOMIC DNA]</scope>
</reference>
<dbReference type="AlphaFoldDB" id="A0AAU9LPA0"/>
<organism evidence="1 2">
    <name type="scientific">Lactuca virosa</name>
    <dbReference type="NCBI Taxonomy" id="75947"/>
    <lineage>
        <taxon>Eukaryota</taxon>
        <taxon>Viridiplantae</taxon>
        <taxon>Streptophyta</taxon>
        <taxon>Embryophyta</taxon>
        <taxon>Tracheophyta</taxon>
        <taxon>Spermatophyta</taxon>
        <taxon>Magnoliopsida</taxon>
        <taxon>eudicotyledons</taxon>
        <taxon>Gunneridae</taxon>
        <taxon>Pentapetalae</taxon>
        <taxon>asterids</taxon>
        <taxon>campanulids</taxon>
        <taxon>Asterales</taxon>
        <taxon>Asteraceae</taxon>
        <taxon>Cichorioideae</taxon>
        <taxon>Cichorieae</taxon>
        <taxon>Lactucinae</taxon>
        <taxon>Lactuca</taxon>
    </lineage>
</organism>
<sequence>MSIREACGCTFNLELHMIQSPQITVDFNKDFDCTNYIFERFVCNLASDSYGCGNILRTEHYYLIYSLRILPRDQRFLLLKRS</sequence>